<evidence type="ECO:0000259" key="9">
    <source>
        <dbReference type="PROSITE" id="PS50086"/>
    </source>
</evidence>
<dbReference type="GeneID" id="63799278"/>
<organism evidence="10 11">
    <name type="scientific">Talaromyces amestolkiae</name>
    <dbReference type="NCBI Taxonomy" id="1196081"/>
    <lineage>
        <taxon>Eukaryota</taxon>
        <taxon>Fungi</taxon>
        <taxon>Dikarya</taxon>
        <taxon>Ascomycota</taxon>
        <taxon>Pezizomycotina</taxon>
        <taxon>Eurotiomycetes</taxon>
        <taxon>Eurotiomycetidae</taxon>
        <taxon>Eurotiales</taxon>
        <taxon>Trichocomaceae</taxon>
        <taxon>Talaromyces</taxon>
        <taxon>Talaromyces sect. Talaromyces</taxon>
    </lineage>
</organism>
<evidence type="ECO:0000256" key="6">
    <source>
        <dbReference type="ARBA" id="ARBA00023136"/>
    </source>
</evidence>
<feature type="compositionally biased region" description="Gly residues" evidence="7">
    <location>
        <begin position="431"/>
        <end position="445"/>
    </location>
</feature>
<evidence type="ECO:0000256" key="5">
    <source>
        <dbReference type="ARBA" id="ARBA00022989"/>
    </source>
</evidence>
<feature type="domain" description="Rab-GAP TBC" evidence="9">
    <location>
        <begin position="59"/>
        <end position="245"/>
    </location>
</feature>
<keyword evidence="4 8" id="KW-0812">Transmembrane</keyword>
<evidence type="ECO:0000256" key="2">
    <source>
        <dbReference type="ARBA" id="ARBA00010596"/>
    </source>
</evidence>
<feature type="region of interest" description="Disordered" evidence="7">
    <location>
        <begin position="656"/>
        <end position="679"/>
    </location>
</feature>
<dbReference type="PANTHER" id="PTHR20913">
    <property type="entry name" value="TBC1 DOMAIN FAMILY MEMBER 20/GTPASE"/>
    <property type="match status" value="1"/>
</dbReference>
<comment type="similarity">
    <text evidence="2">Belongs to the YIP1 family.</text>
</comment>
<dbReference type="GO" id="GO:0006888">
    <property type="term" value="P:endoplasmic reticulum to Golgi vesicle-mediated transport"/>
    <property type="evidence" value="ECO:0007669"/>
    <property type="project" value="TreeGrafter"/>
</dbReference>
<gene>
    <name evidence="10" type="ORF">BHQ10_010064</name>
</gene>
<dbReference type="SUPFAM" id="SSF47923">
    <property type="entry name" value="Ypt/Rab-GAP domain of gyp1p"/>
    <property type="match status" value="2"/>
</dbReference>
<dbReference type="RefSeq" id="XP_040738566.1">
    <property type="nucleotide sequence ID" value="XM_040872653.1"/>
</dbReference>
<evidence type="ECO:0000256" key="8">
    <source>
        <dbReference type="SAM" id="Phobius"/>
    </source>
</evidence>
<dbReference type="InterPro" id="IPR000195">
    <property type="entry name" value="Rab-GAP-TBC_dom"/>
</dbReference>
<dbReference type="PANTHER" id="PTHR20913:SF7">
    <property type="entry name" value="RE60063P"/>
    <property type="match status" value="1"/>
</dbReference>
<accession>A0A364LE38</accession>
<dbReference type="Proteomes" id="UP000249363">
    <property type="component" value="Unassembled WGS sequence"/>
</dbReference>
<dbReference type="STRING" id="1196081.A0A364LE38"/>
<dbReference type="InterPro" id="IPR006977">
    <property type="entry name" value="Yip1_dom"/>
</dbReference>
<feature type="transmembrane region" description="Helical" evidence="8">
    <location>
        <begin position="501"/>
        <end position="522"/>
    </location>
</feature>
<proteinExistence type="inferred from homology"/>
<feature type="transmembrane region" description="Helical" evidence="8">
    <location>
        <begin position="596"/>
        <end position="617"/>
    </location>
</feature>
<dbReference type="AlphaFoldDB" id="A0A364LE38"/>
<feature type="compositionally biased region" description="Basic and acidic residues" evidence="7">
    <location>
        <begin position="662"/>
        <end position="679"/>
    </location>
</feature>
<dbReference type="EMBL" id="MIKG01000029">
    <property type="protein sequence ID" value="RAO74052.1"/>
    <property type="molecule type" value="Genomic_DNA"/>
</dbReference>
<feature type="region of interest" description="Disordered" evidence="7">
    <location>
        <begin position="408"/>
        <end position="449"/>
    </location>
</feature>
<dbReference type="GO" id="GO:0005789">
    <property type="term" value="C:endoplasmic reticulum membrane"/>
    <property type="evidence" value="ECO:0007669"/>
    <property type="project" value="TreeGrafter"/>
</dbReference>
<dbReference type="Gene3D" id="1.10.8.1310">
    <property type="match status" value="1"/>
</dbReference>
<dbReference type="InterPro" id="IPR035969">
    <property type="entry name" value="Rab-GAP_TBC_sf"/>
</dbReference>
<sequence length="679" mass="77294">MDEEPSEKLSHSKVLDQSLYVDSKETTEEFDNKRKAIENACQSRDVEALVVHATSPGGLLTDKLRQAVWPILLGYDTEKEELREYKPDWKMLPRHGDEDQVGLDVNRSFVYYPQCEEGELDERKKQLSDLITETLRRYPMLCYFQGYHDIAQVLLLVLGAQLARPAFSRVSLLRIRDYMLPSLSPALKHLHLIPAILEVTDTRVRRHLAGTQPYFALAAALTLYAHDIEDYQDIVRLYDFLLAHEPVVAIYLFAAIILSRKDELLNIPIEEPEMLHFTLSKMPQPLDLEGLISDTLNLYQKNPPESLPFRVWRQLPRSSVLKTSRTVGEHADLNEAENHFFQQTKELRREEFRKQTYALLWRYRRPMGERTGFRFISEMANQGYDVVVDVDAEGDLGHTDLQEDLEFHPSNFESDPRSAKIQADSQPFLGNDGGPSRSGGGGGLSSGSNVGGKRHLWTIQYYSQFFDVDTNEVVRRCVAAVYPRSNFLDVLDGNPDLYGPFWIATTVVIILFLTGTISQYLAHEHDEHFEYDFRLLSGAAGLIYGYTGVIPIALWGALRWFGSSSADLIECWALYGYANLLWIAVALASWSPLTALNWALVGVGFAWTVFFLLRNLYPVLSATDAKTSKILLILVVVLHVGLAIAIKVLFFAHGSPVSKKNKHDDDDKDENHDDRRMFF</sequence>
<comment type="subcellular location">
    <subcellularLocation>
        <location evidence="1">Membrane</location>
        <topology evidence="1">Multi-pass membrane protein</topology>
    </subcellularLocation>
</comment>
<keyword evidence="3" id="KW-0343">GTPase activation</keyword>
<dbReference type="Pfam" id="PF04893">
    <property type="entry name" value="Yip1"/>
    <property type="match status" value="1"/>
</dbReference>
<evidence type="ECO:0000256" key="4">
    <source>
        <dbReference type="ARBA" id="ARBA00022692"/>
    </source>
</evidence>
<dbReference type="OrthoDB" id="10256463at2759"/>
<dbReference type="Gene3D" id="1.10.472.80">
    <property type="entry name" value="Ypt/Rab-GAP domain of gyp1p, domain 3"/>
    <property type="match status" value="1"/>
</dbReference>
<dbReference type="FunFam" id="1.10.8.1310:FF:000001">
    <property type="entry name" value="TBC1 domain family, member 20"/>
    <property type="match status" value="1"/>
</dbReference>
<comment type="caution">
    <text evidence="10">The sequence shown here is derived from an EMBL/GenBank/DDBJ whole genome shotgun (WGS) entry which is preliminary data.</text>
</comment>
<evidence type="ECO:0000313" key="11">
    <source>
        <dbReference type="Proteomes" id="UP000249363"/>
    </source>
</evidence>
<reference evidence="10 11" key="1">
    <citation type="journal article" date="2017" name="Biotechnol. Biofuels">
        <title>Differential beta-glucosidase expression as a function of carbon source availability in Talaromyces amestolkiae: a genomic and proteomic approach.</title>
        <authorList>
            <person name="de Eugenio L.I."/>
            <person name="Mendez-Liter J.A."/>
            <person name="Nieto-Dominguez M."/>
            <person name="Alonso L."/>
            <person name="Gil-Munoz J."/>
            <person name="Barriuso J."/>
            <person name="Prieto A."/>
            <person name="Martinez M.J."/>
        </authorList>
    </citation>
    <scope>NUCLEOTIDE SEQUENCE [LARGE SCALE GENOMIC DNA]</scope>
    <source>
        <strain evidence="10 11">CIB</strain>
    </source>
</reference>
<feature type="transmembrane region" description="Helical" evidence="8">
    <location>
        <begin position="572"/>
        <end position="590"/>
    </location>
</feature>
<evidence type="ECO:0000256" key="7">
    <source>
        <dbReference type="SAM" id="MobiDB-lite"/>
    </source>
</evidence>
<evidence type="ECO:0000313" key="10">
    <source>
        <dbReference type="EMBL" id="RAO74052.1"/>
    </source>
</evidence>
<feature type="transmembrane region" description="Helical" evidence="8">
    <location>
        <begin position="542"/>
        <end position="560"/>
    </location>
</feature>
<dbReference type="SMART" id="SM00164">
    <property type="entry name" value="TBC"/>
    <property type="match status" value="1"/>
</dbReference>
<dbReference type="PROSITE" id="PS50086">
    <property type="entry name" value="TBC_RABGAP"/>
    <property type="match status" value="1"/>
</dbReference>
<evidence type="ECO:0000256" key="1">
    <source>
        <dbReference type="ARBA" id="ARBA00004141"/>
    </source>
</evidence>
<dbReference type="Pfam" id="PF00566">
    <property type="entry name" value="RabGAP-TBC"/>
    <property type="match status" value="1"/>
</dbReference>
<feature type="transmembrane region" description="Helical" evidence="8">
    <location>
        <begin position="629"/>
        <end position="652"/>
    </location>
</feature>
<protein>
    <recommendedName>
        <fullName evidence="9">Rab-GAP TBC domain-containing protein</fullName>
    </recommendedName>
</protein>
<dbReference type="GO" id="GO:0005096">
    <property type="term" value="F:GTPase activator activity"/>
    <property type="evidence" value="ECO:0007669"/>
    <property type="project" value="UniProtKB-KW"/>
</dbReference>
<dbReference type="InterPro" id="IPR045913">
    <property type="entry name" value="TBC20/Gyp8-like"/>
</dbReference>
<keyword evidence="6 8" id="KW-0472">Membrane</keyword>
<keyword evidence="5 8" id="KW-1133">Transmembrane helix</keyword>
<keyword evidence="11" id="KW-1185">Reference proteome</keyword>
<name>A0A364LE38_TALAM</name>
<evidence type="ECO:0000256" key="3">
    <source>
        <dbReference type="ARBA" id="ARBA00022468"/>
    </source>
</evidence>
<dbReference type="FunFam" id="1.10.472.80:FF:000060">
    <property type="entry name" value="TBC domain protein, putative"/>
    <property type="match status" value="1"/>
</dbReference>